<feature type="signal peptide" evidence="1">
    <location>
        <begin position="1"/>
        <end position="18"/>
    </location>
</feature>
<accession>A0A7C4UCD4</accession>
<gene>
    <name evidence="2" type="ORF">ENV67_04240</name>
</gene>
<keyword evidence="1" id="KW-0732">Signal</keyword>
<name>A0A7C4UCD4_UNCW3</name>
<sequence>MKLSVNMIILMFSINVFSVETLDCPYGTTPVLDGNIGLDEYTDAIYIKDYFSGSSMYVKHNGEAIFFAFDSVNSSYDIEHFFDTENDNASTPQTDDKHYGFHPYWTYEEQGNGSYFEPVEVGGWSFQYMWISQGLWRGEVSYPFEELGIENCDTIGMALFSGFNWGFDGWEPYNWGDLYSSDNWVGIPEKKNEIKFLIFQNPFYEILEIYIEGEKEKNNPLTLQIYNLTGSKLTEKKFNIIPDKIIWKGDDKNGNSLPAGNYFAILRYGDIIEKYLLTKLKK</sequence>
<protein>
    <submittedName>
        <fullName evidence="2">T9SS type A sorting domain-containing protein</fullName>
    </submittedName>
</protein>
<reference evidence="2" key="1">
    <citation type="journal article" date="2020" name="mSystems">
        <title>Genome- and Community-Level Interaction Insights into Carbon Utilization and Element Cycling Functions of Hydrothermarchaeota in Hydrothermal Sediment.</title>
        <authorList>
            <person name="Zhou Z."/>
            <person name="Liu Y."/>
            <person name="Xu W."/>
            <person name="Pan J."/>
            <person name="Luo Z.H."/>
            <person name="Li M."/>
        </authorList>
    </citation>
    <scope>NUCLEOTIDE SEQUENCE [LARGE SCALE GENOMIC DNA]</scope>
    <source>
        <strain evidence="2">SpSt-780</strain>
    </source>
</reference>
<evidence type="ECO:0000313" key="2">
    <source>
        <dbReference type="EMBL" id="HGW91734.1"/>
    </source>
</evidence>
<comment type="caution">
    <text evidence="2">The sequence shown here is derived from an EMBL/GenBank/DDBJ whole genome shotgun (WGS) entry which is preliminary data.</text>
</comment>
<dbReference type="AlphaFoldDB" id="A0A7C4UCD4"/>
<evidence type="ECO:0000256" key="1">
    <source>
        <dbReference type="SAM" id="SignalP"/>
    </source>
</evidence>
<dbReference type="EMBL" id="DTHG01000052">
    <property type="protein sequence ID" value="HGW91734.1"/>
    <property type="molecule type" value="Genomic_DNA"/>
</dbReference>
<organism evidence="2">
    <name type="scientific">candidate division WOR-3 bacterium</name>
    <dbReference type="NCBI Taxonomy" id="2052148"/>
    <lineage>
        <taxon>Bacteria</taxon>
        <taxon>Bacteria division WOR-3</taxon>
    </lineage>
</organism>
<feature type="chain" id="PRO_5028062605" evidence="1">
    <location>
        <begin position="19"/>
        <end position="282"/>
    </location>
</feature>
<proteinExistence type="predicted"/>